<feature type="compositionally biased region" description="Low complexity" evidence="1">
    <location>
        <begin position="75"/>
        <end position="86"/>
    </location>
</feature>
<accession>A0A7W9PZX4</accession>
<proteinExistence type="predicted"/>
<organism evidence="2 3">
    <name type="scientific">Streptomyces echinatus</name>
    <dbReference type="NCBI Taxonomy" id="67293"/>
    <lineage>
        <taxon>Bacteria</taxon>
        <taxon>Bacillati</taxon>
        <taxon>Actinomycetota</taxon>
        <taxon>Actinomycetes</taxon>
        <taxon>Kitasatosporales</taxon>
        <taxon>Streptomycetaceae</taxon>
        <taxon>Streptomyces</taxon>
    </lineage>
</organism>
<dbReference type="RefSeq" id="WP_184972073.1">
    <property type="nucleotide sequence ID" value="NZ_BAAAWF010000011.1"/>
</dbReference>
<dbReference type="Proteomes" id="UP000585836">
    <property type="component" value="Unassembled WGS sequence"/>
</dbReference>
<sequence>MTDHDRERQDETTTAAGRAAPRPRGAERERGADDRFGRPCPERVPGARTRRAVSEAAAVADCPPGVVGGYGTTGGVRPAATGAARPPAHDRRTTPSGPPSAEPGGDAEEGPLNRPER</sequence>
<gene>
    <name evidence="2" type="ORF">FHS34_006546</name>
</gene>
<feature type="compositionally biased region" description="Basic and acidic residues" evidence="1">
    <location>
        <begin position="24"/>
        <end position="41"/>
    </location>
</feature>
<dbReference type="EMBL" id="JACHJK010000014">
    <property type="protein sequence ID" value="MBB5931039.1"/>
    <property type="molecule type" value="Genomic_DNA"/>
</dbReference>
<feature type="compositionally biased region" description="Low complexity" evidence="1">
    <location>
        <begin position="12"/>
        <end position="23"/>
    </location>
</feature>
<evidence type="ECO:0000313" key="2">
    <source>
        <dbReference type="EMBL" id="MBB5931039.1"/>
    </source>
</evidence>
<feature type="compositionally biased region" description="Basic and acidic residues" evidence="1">
    <location>
        <begin position="1"/>
        <end position="11"/>
    </location>
</feature>
<keyword evidence="3" id="KW-1185">Reference proteome</keyword>
<protein>
    <submittedName>
        <fullName evidence="2">Uncharacterized protein</fullName>
    </submittedName>
</protein>
<name>A0A7W9PZX4_9ACTN</name>
<evidence type="ECO:0000256" key="1">
    <source>
        <dbReference type="SAM" id="MobiDB-lite"/>
    </source>
</evidence>
<evidence type="ECO:0000313" key="3">
    <source>
        <dbReference type="Proteomes" id="UP000585836"/>
    </source>
</evidence>
<reference evidence="2 3" key="1">
    <citation type="submission" date="2020-08" db="EMBL/GenBank/DDBJ databases">
        <title>Genomic Encyclopedia of Type Strains, Phase III (KMG-III): the genomes of soil and plant-associated and newly described type strains.</title>
        <authorList>
            <person name="Whitman W."/>
        </authorList>
    </citation>
    <scope>NUCLEOTIDE SEQUENCE [LARGE SCALE GENOMIC DNA]</scope>
    <source>
        <strain evidence="2 3">CECT 3313</strain>
    </source>
</reference>
<dbReference type="AlphaFoldDB" id="A0A7W9PZX4"/>
<feature type="region of interest" description="Disordered" evidence="1">
    <location>
        <begin position="1"/>
        <end position="117"/>
    </location>
</feature>
<comment type="caution">
    <text evidence="2">The sequence shown here is derived from an EMBL/GenBank/DDBJ whole genome shotgun (WGS) entry which is preliminary data.</text>
</comment>